<dbReference type="PANTHER" id="PTHR31642">
    <property type="entry name" value="TRICHOTHECENE 3-O-ACETYLTRANSFERASE"/>
    <property type="match status" value="1"/>
</dbReference>
<keyword evidence="2" id="KW-0012">Acyltransferase</keyword>
<dbReference type="Gene3D" id="3.30.559.10">
    <property type="entry name" value="Chloramphenicol acetyltransferase-like domain"/>
    <property type="match status" value="2"/>
</dbReference>
<dbReference type="InterPro" id="IPR023213">
    <property type="entry name" value="CAT-like_dom_sf"/>
</dbReference>
<name>A0A9W9EGF3_9EURO</name>
<dbReference type="AlphaFoldDB" id="A0A9W9EGF3"/>
<dbReference type="OrthoDB" id="1862401at2759"/>
<reference evidence="3" key="1">
    <citation type="submission" date="2022-11" db="EMBL/GenBank/DDBJ databases">
        <authorList>
            <person name="Petersen C."/>
        </authorList>
    </citation>
    <scope>NUCLEOTIDE SEQUENCE</scope>
    <source>
        <strain evidence="3">IBT 34128</strain>
    </source>
</reference>
<dbReference type="Pfam" id="PF02458">
    <property type="entry name" value="Transferase"/>
    <property type="match status" value="1"/>
</dbReference>
<organism evidence="3 4">
    <name type="scientific">Penicillium alfredii</name>
    <dbReference type="NCBI Taxonomy" id="1506179"/>
    <lineage>
        <taxon>Eukaryota</taxon>
        <taxon>Fungi</taxon>
        <taxon>Dikarya</taxon>
        <taxon>Ascomycota</taxon>
        <taxon>Pezizomycotina</taxon>
        <taxon>Eurotiomycetes</taxon>
        <taxon>Eurotiomycetidae</taxon>
        <taxon>Eurotiales</taxon>
        <taxon>Aspergillaceae</taxon>
        <taxon>Penicillium</taxon>
    </lineage>
</organism>
<proteinExistence type="predicted"/>
<dbReference type="PANTHER" id="PTHR31642:SF270">
    <property type="entry name" value="O-ACYLTRANSFERASE AUSQ"/>
    <property type="match status" value="1"/>
</dbReference>
<dbReference type="EMBL" id="JAPMSZ010000012">
    <property type="protein sequence ID" value="KAJ5081275.1"/>
    <property type="molecule type" value="Genomic_DNA"/>
</dbReference>
<protein>
    <submittedName>
        <fullName evidence="3">Uncharacterized protein</fullName>
    </submittedName>
</protein>
<dbReference type="GO" id="GO:0016747">
    <property type="term" value="F:acyltransferase activity, transferring groups other than amino-acyl groups"/>
    <property type="evidence" value="ECO:0007669"/>
    <property type="project" value="TreeGrafter"/>
</dbReference>
<dbReference type="RefSeq" id="XP_056506562.1">
    <property type="nucleotide sequence ID" value="XM_056660064.1"/>
</dbReference>
<accession>A0A9W9EGF3</accession>
<evidence type="ECO:0000256" key="1">
    <source>
        <dbReference type="ARBA" id="ARBA00022679"/>
    </source>
</evidence>
<keyword evidence="4" id="KW-1185">Reference proteome</keyword>
<dbReference type="GeneID" id="81399233"/>
<evidence type="ECO:0000256" key="2">
    <source>
        <dbReference type="ARBA" id="ARBA00023315"/>
    </source>
</evidence>
<comment type="caution">
    <text evidence="3">The sequence shown here is derived from an EMBL/GenBank/DDBJ whole genome shotgun (WGS) entry which is preliminary data.</text>
</comment>
<reference evidence="3" key="2">
    <citation type="journal article" date="2023" name="IMA Fungus">
        <title>Comparative genomic study of the Penicillium genus elucidates a diverse pangenome and 15 lateral gene transfer events.</title>
        <authorList>
            <person name="Petersen C."/>
            <person name="Sorensen T."/>
            <person name="Nielsen M.R."/>
            <person name="Sondergaard T.E."/>
            <person name="Sorensen J.L."/>
            <person name="Fitzpatrick D.A."/>
            <person name="Frisvad J.C."/>
            <person name="Nielsen K.L."/>
        </authorList>
    </citation>
    <scope>NUCLEOTIDE SEQUENCE</scope>
    <source>
        <strain evidence="3">IBT 34128</strain>
    </source>
</reference>
<evidence type="ECO:0000313" key="4">
    <source>
        <dbReference type="Proteomes" id="UP001141434"/>
    </source>
</evidence>
<dbReference type="Proteomes" id="UP001141434">
    <property type="component" value="Unassembled WGS sequence"/>
</dbReference>
<keyword evidence="1" id="KW-0808">Transferase</keyword>
<gene>
    <name evidence="3" type="ORF">NUU61_009539</name>
</gene>
<sequence length="478" mass="53375">MAILPNFEPYVLTPLDHIAFPIHMSCFFTFHVDELSTAIPVLQAGVNRLVELLPFLAGNVTLSTRLQGKKNVYEMQPSSAEFLQKHPMLKIKHHGEAVSPKTPGVSFSYDTLFNENWIPMSLDMVSEELAPMLRLQANIMQDGIILCYNFHHRAMDGIAVENVMKDLAKCCKGPSLSAESLRTNPYKEAQSRGVIRDAGNGHGTPSELHCLPAPIASLSSPLVSRMLKFDVAKIQHLREECNSLLRQRLNSQGVDLSRNETVSALIWLSLVRSRYGVPSSEGAGLNPKTKPEISTALIISQIRNVLQPNLPDSYIGNAMVFSEARANIESMLSSFDLSAAQISPSSPLDPDKIKLLAELALSIHNDFQKTTDEFARSTISSTSNNSDWSALYHIGDMFISNIRSLKMYELDFGSILGKVQNFDVPDIRIPGLAWLMPARFRDKFAPWEVRISLEADVMERFQEDSLIKWVKSNQGYKL</sequence>
<evidence type="ECO:0000313" key="3">
    <source>
        <dbReference type="EMBL" id="KAJ5081275.1"/>
    </source>
</evidence>
<dbReference type="InterPro" id="IPR050317">
    <property type="entry name" value="Plant_Fungal_Acyltransferase"/>
</dbReference>